<organism evidence="2 3">
    <name type="scientific">Catenuloplanes indicus</name>
    <dbReference type="NCBI Taxonomy" id="137267"/>
    <lineage>
        <taxon>Bacteria</taxon>
        <taxon>Bacillati</taxon>
        <taxon>Actinomycetota</taxon>
        <taxon>Actinomycetes</taxon>
        <taxon>Micromonosporales</taxon>
        <taxon>Micromonosporaceae</taxon>
        <taxon>Catenuloplanes</taxon>
    </lineage>
</organism>
<comment type="caution">
    <text evidence="2">The sequence shown here is derived from an EMBL/GenBank/DDBJ whole genome shotgun (WGS) entry which is preliminary data.</text>
</comment>
<reference evidence="2 3" key="1">
    <citation type="submission" date="2023-07" db="EMBL/GenBank/DDBJ databases">
        <title>Sequencing the genomes of 1000 actinobacteria strains.</title>
        <authorList>
            <person name="Klenk H.-P."/>
        </authorList>
    </citation>
    <scope>NUCLEOTIDE SEQUENCE [LARGE SCALE GENOMIC DNA]</scope>
    <source>
        <strain evidence="2 3">DSM 44709</strain>
    </source>
</reference>
<evidence type="ECO:0000313" key="3">
    <source>
        <dbReference type="Proteomes" id="UP001240236"/>
    </source>
</evidence>
<dbReference type="AlphaFoldDB" id="A0AAE3VZA0"/>
<dbReference type="Pfam" id="PF13560">
    <property type="entry name" value="HTH_31"/>
    <property type="match status" value="1"/>
</dbReference>
<evidence type="ECO:0000313" key="2">
    <source>
        <dbReference type="EMBL" id="MDQ0366357.1"/>
    </source>
</evidence>
<dbReference type="RefSeq" id="WP_307239623.1">
    <property type="nucleotide sequence ID" value="NZ_JAUSUZ010000001.1"/>
</dbReference>
<dbReference type="PROSITE" id="PS50943">
    <property type="entry name" value="HTH_CROC1"/>
    <property type="match status" value="1"/>
</dbReference>
<feature type="domain" description="HTH cro/C1-type" evidence="1">
    <location>
        <begin position="20"/>
        <end position="73"/>
    </location>
</feature>
<evidence type="ECO:0000259" key="1">
    <source>
        <dbReference type="PROSITE" id="PS50943"/>
    </source>
</evidence>
<gene>
    <name evidence="2" type="ORF">J2S42_003026</name>
</gene>
<dbReference type="InterPro" id="IPR043917">
    <property type="entry name" value="DUF5753"/>
</dbReference>
<dbReference type="SMART" id="SM00530">
    <property type="entry name" value="HTH_XRE"/>
    <property type="match status" value="1"/>
</dbReference>
<protein>
    <submittedName>
        <fullName evidence="2">Transcriptional regulator with XRE-family HTH domain</fullName>
    </submittedName>
</protein>
<dbReference type="Pfam" id="PF19054">
    <property type="entry name" value="DUF5753"/>
    <property type="match status" value="1"/>
</dbReference>
<dbReference type="SUPFAM" id="SSF47413">
    <property type="entry name" value="lambda repressor-like DNA-binding domains"/>
    <property type="match status" value="1"/>
</dbReference>
<dbReference type="Gene3D" id="1.10.260.40">
    <property type="entry name" value="lambda repressor-like DNA-binding domains"/>
    <property type="match status" value="1"/>
</dbReference>
<dbReference type="InterPro" id="IPR010982">
    <property type="entry name" value="Lambda_DNA-bd_dom_sf"/>
</dbReference>
<dbReference type="CDD" id="cd00093">
    <property type="entry name" value="HTH_XRE"/>
    <property type="match status" value="1"/>
</dbReference>
<sequence>MIGDQSRTPHPTLVSLGRELRIARESRGITQQDLGAEIHFSDSQISAVETGRRLPSDALIRRADETLGTAGLLIRLLETAQATATRETLPEWFRPWADIEQAATTLRSYQPLVLDGLLQTPAYAHAMFKTGDPAADKDTLQRAVTARIDRQQILSRPNPPRLITILEEAVLYRPVGATPELMRHQLDHLATVGRTGTIEIHILRTEVGTHRGLAGAFALATVPGHPEVAYIDTQLSGLVIEATTDVDAIRHIWEGLLGEALPQRQSLKLIQEASESWTT</sequence>
<proteinExistence type="predicted"/>
<name>A0AAE3VZA0_9ACTN</name>
<dbReference type="InterPro" id="IPR001387">
    <property type="entry name" value="Cro/C1-type_HTH"/>
</dbReference>
<dbReference type="EMBL" id="JAUSUZ010000001">
    <property type="protein sequence ID" value="MDQ0366357.1"/>
    <property type="molecule type" value="Genomic_DNA"/>
</dbReference>
<keyword evidence="3" id="KW-1185">Reference proteome</keyword>
<dbReference type="GO" id="GO:0003677">
    <property type="term" value="F:DNA binding"/>
    <property type="evidence" value="ECO:0007669"/>
    <property type="project" value="InterPro"/>
</dbReference>
<accession>A0AAE3VZA0</accession>
<dbReference type="Proteomes" id="UP001240236">
    <property type="component" value="Unassembled WGS sequence"/>
</dbReference>